<dbReference type="CDD" id="cd17180">
    <property type="entry name" value="FERM_F0_KIND1"/>
    <property type="match status" value="1"/>
</dbReference>
<dbReference type="GO" id="GO:0007229">
    <property type="term" value="P:integrin-mediated signaling pathway"/>
    <property type="evidence" value="ECO:0007669"/>
    <property type="project" value="InterPro"/>
</dbReference>
<dbReference type="Gene3D" id="2.30.29.30">
    <property type="entry name" value="Pleckstrin-homology domain (PH domain)/Phosphotyrosine-binding domain (PTB)"/>
    <property type="match status" value="2"/>
</dbReference>
<dbReference type="InterPro" id="IPR037843">
    <property type="entry name" value="Kindlin/fermitin"/>
</dbReference>
<dbReference type="Proteomes" id="UP000694427">
    <property type="component" value="Unplaced"/>
</dbReference>
<dbReference type="CDD" id="cd13205">
    <property type="entry name" value="FERM_C_fermitin"/>
    <property type="match status" value="1"/>
</dbReference>
<dbReference type="AlphaFoldDB" id="A0A8C1GJS1"/>
<dbReference type="Pfam" id="PF18124">
    <property type="entry name" value="Kindlin_2_N"/>
    <property type="match status" value="1"/>
</dbReference>
<dbReference type="Pfam" id="PF00169">
    <property type="entry name" value="PH"/>
    <property type="match status" value="1"/>
</dbReference>
<reference evidence="4" key="2">
    <citation type="submission" date="2025-09" db="UniProtKB">
        <authorList>
            <consortium name="Ensembl"/>
        </authorList>
    </citation>
    <scope>IDENTIFICATION</scope>
</reference>
<evidence type="ECO:0000259" key="3">
    <source>
        <dbReference type="PROSITE" id="PS50003"/>
    </source>
</evidence>
<dbReference type="Gene3D" id="3.10.20.90">
    <property type="entry name" value="Phosphatidylinositol 3-kinase Catalytic Subunit, Chain A, domain 1"/>
    <property type="match status" value="2"/>
</dbReference>
<keyword evidence="5" id="KW-1185">Reference proteome</keyword>
<organism evidence="4 5">
    <name type="scientific">Cyprinus carpio</name>
    <name type="common">Common carp</name>
    <dbReference type="NCBI Taxonomy" id="7962"/>
    <lineage>
        <taxon>Eukaryota</taxon>
        <taxon>Metazoa</taxon>
        <taxon>Chordata</taxon>
        <taxon>Craniata</taxon>
        <taxon>Vertebrata</taxon>
        <taxon>Euteleostomi</taxon>
        <taxon>Actinopterygii</taxon>
        <taxon>Neopterygii</taxon>
        <taxon>Teleostei</taxon>
        <taxon>Ostariophysi</taxon>
        <taxon>Cypriniformes</taxon>
        <taxon>Cyprinidae</taxon>
        <taxon>Cyprininae</taxon>
        <taxon>Cyprinus</taxon>
    </lineage>
</organism>
<proteinExistence type="inferred from homology"/>
<protein>
    <submittedName>
        <fullName evidence="4">Fermitin family member 1</fullName>
    </submittedName>
</protein>
<dbReference type="InterPro" id="IPR019749">
    <property type="entry name" value="Band_41_domain"/>
</dbReference>
<dbReference type="PANTHER" id="PTHR16160:SF12">
    <property type="entry name" value="FERMITIN FAMILY HOMOLOG 1"/>
    <property type="match status" value="1"/>
</dbReference>
<dbReference type="GO" id="GO:0005925">
    <property type="term" value="C:focal adhesion"/>
    <property type="evidence" value="ECO:0007669"/>
    <property type="project" value="TreeGrafter"/>
</dbReference>
<evidence type="ECO:0000256" key="1">
    <source>
        <dbReference type="ARBA" id="ARBA00008052"/>
    </source>
</evidence>
<dbReference type="InterPro" id="IPR011993">
    <property type="entry name" value="PH-like_dom_sf"/>
</dbReference>
<evidence type="ECO:0000313" key="5">
    <source>
        <dbReference type="Proteomes" id="UP000694427"/>
    </source>
</evidence>
<accession>A0A8C1GJS1</accession>
<dbReference type="PROSITE" id="PS50003">
    <property type="entry name" value="PH_DOMAIN"/>
    <property type="match status" value="1"/>
</dbReference>
<dbReference type="FunFam" id="3.10.20.90:FF:000035">
    <property type="entry name" value="Fermitin family homolog 2 (Drosophila)"/>
    <property type="match status" value="1"/>
</dbReference>
<dbReference type="GO" id="GO:0005178">
    <property type="term" value="F:integrin binding"/>
    <property type="evidence" value="ECO:0007669"/>
    <property type="project" value="TreeGrafter"/>
</dbReference>
<sequence>MMGRVMATAPEYGHNSWELSIQVDQREGDEGMKFKLRVKGDLHIGGLMLKLVEKIKAPQDWSDHAIWWEKKSCWLLKTHWTLDKYGVQADADLRYTPQHKPLCIQLPNMKTIKLPVSFSCVVFKTVAEICKALNIRRSEELSLLKPPDDPKKKKKKDKGTESAFDDILNMDMAGGIYYAFQSLRLCILTETLLCRWLDSSRSLMEQGIQENDRLLLRFKYHSFFDLNPKYDAVRITQLYEQARWAILLEEIDCTEEEMLMFASLQYHICKLTLSTEPLTNSSEPEIDEVEAALSNLESTLEGRNYDKLYSALFTYLFNSLLYRPKRLTLKPYKEYWFVFRDTTISYYKNKESANKEPIEQLHLRGCEVIPDVNVTEKKFGLKLLLPTADGMNEIYIRCDNETQYSKWKAACMLASKGKTMAYSSYRTEVKKIQSFLQMKSLAPPPGQAAPDVESMEMNAECFVSPRYAKKYKTKQLTTRILEALHNISQLSLMEAKMRFIQAWQSLPEFGIKYYIVRFRGSKKDELLGISYNKLIRIDMSTGLPVTTWRFSNMKQWNVNWEIKQVTIEFDQSVSIAFSCQSCDCKVVHEYIGGYIFLSTRSKDQNETLREELFHKLTGGQD</sequence>
<dbReference type="InterPro" id="IPR019748">
    <property type="entry name" value="FERM_central"/>
</dbReference>
<dbReference type="SUPFAM" id="SSF50729">
    <property type="entry name" value="PH domain-like"/>
    <property type="match status" value="2"/>
</dbReference>
<name>A0A8C1GJS1_CYPCA</name>
<dbReference type="PANTHER" id="PTHR16160">
    <property type="entry name" value="FERMITIN 2-RELATED"/>
    <property type="match status" value="1"/>
</dbReference>
<dbReference type="CDD" id="cd14473">
    <property type="entry name" value="FERM_B-lobe"/>
    <property type="match status" value="1"/>
</dbReference>
<evidence type="ECO:0000256" key="2">
    <source>
        <dbReference type="ARBA" id="ARBA00022889"/>
    </source>
</evidence>
<feature type="domain" description="PH" evidence="3">
    <location>
        <begin position="314"/>
        <end position="416"/>
    </location>
</feature>
<dbReference type="SMART" id="SM00295">
    <property type="entry name" value="B41"/>
    <property type="match status" value="1"/>
</dbReference>
<dbReference type="Pfam" id="PF00373">
    <property type="entry name" value="FERM_M"/>
    <property type="match status" value="1"/>
</dbReference>
<dbReference type="FunFam" id="2.30.29.30:FF:000037">
    <property type="entry name" value="Fermitin family homolog 2"/>
    <property type="match status" value="1"/>
</dbReference>
<dbReference type="InterPro" id="IPR035963">
    <property type="entry name" value="FERM_2"/>
</dbReference>
<dbReference type="SUPFAM" id="SSF47031">
    <property type="entry name" value="Second domain of FERM"/>
    <property type="match status" value="1"/>
</dbReference>
<dbReference type="InterPro" id="IPR040790">
    <property type="entry name" value="Kindlin_2_N"/>
</dbReference>
<dbReference type="SMART" id="SM00233">
    <property type="entry name" value="PH"/>
    <property type="match status" value="1"/>
</dbReference>
<dbReference type="Ensembl" id="ENSCCRT00010010948.1">
    <property type="protein sequence ID" value="ENSCCRP00010010055.1"/>
    <property type="gene ID" value="ENSCCRG00010004208.1"/>
</dbReference>
<dbReference type="InterPro" id="IPR001849">
    <property type="entry name" value="PH_domain"/>
</dbReference>
<dbReference type="GO" id="GO:0007160">
    <property type="term" value="P:cell-matrix adhesion"/>
    <property type="evidence" value="ECO:0007669"/>
    <property type="project" value="TreeGrafter"/>
</dbReference>
<keyword evidence="2" id="KW-0130">Cell adhesion</keyword>
<evidence type="ECO:0000313" key="4">
    <source>
        <dbReference type="Ensembl" id="ENSCCRP00010010055.1"/>
    </source>
</evidence>
<reference evidence="4" key="1">
    <citation type="submission" date="2025-08" db="UniProtKB">
        <authorList>
            <consortium name="Ensembl"/>
        </authorList>
    </citation>
    <scope>IDENTIFICATION</scope>
</reference>
<comment type="similarity">
    <text evidence="1">Belongs to the kindlin family.</text>
</comment>